<sequence>MANSPPWPTRLHGQLASMANFPSPRTYLHSQSCPAGRVVVVSPLLASPQSPNPSRFHPLGHYILYFIATLGSLYGTVQTQSLKSQIRVLSAGTGTTTLRYSTKRTT</sequence>
<keyword evidence="3" id="KW-1185">Reference proteome</keyword>
<name>A0A4S2MI85_9PEZI</name>
<dbReference type="EMBL" id="ML220172">
    <property type="protein sequence ID" value="TGZ76600.1"/>
    <property type="molecule type" value="Genomic_DNA"/>
</dbReference>
<feature type="transmembrane region" description="Helical" evidence="1">
    <location>
        <begin position="59"/>
        <end position="77"/>
    </location>
</feature>
<keyword evidence="1" id="KW-0472">Membrane</keyword>
<dbReference type="AlphaFoldDB" id="A0A4S2MI85"/>
<evidence type="ECO:0000256" key="1">
    <source>
        <dbReference type="SAM" id="Phobius"/>
    </source>
</evidence>
<accession>A0A4S2MI85</accession>
<dbReference type="InParanoid" id="A0A4S2MI85"/>
<reference evidence="2 3" key="1">
    <citation type="submission" date="2019-04" db="EMBL/GenBank/DDBJ databases">
        <title>Comparative genomics and transcriptomics to analyze fruiting body development in filamentous ascomycetes.</title>
        <authorList>
            <consortium name="DOE Joint Genome Institute"/>
            <person name="Lutkenhaus R."/>
            <person name="Traeger S."/>
            <person name="Breuer J."/>
            <person name="Kuo A."/>
            <person name="Lipzen A."/>
            <person name="Pangilinan J."/>
            <person name="Dilworth D."/>
            <person name="Sandor L."/>
            <person name="Poggeler S."/>
            <person name="Barry K."/>
            <person name="Grigoriev I.V."/>
            <person name="Nowrousian M."/>
        </authorList>
    </citation>
    <scope>NUCLEOTIDE SEQUENCE [LARGE SCALE GENOMIC DNA]</scope>
    <source>
        <strain evidence="2 3">CBS 389.68</strain>
    </source>
</reference>
<evidence type="ECO:0000313" key="2">
    <source>
        <dbReference type="EMBL" id="TGZ76600.1"/>
    </source>
</evidence>
<keyword evidence="1" id="KW-1133">Transmembrane helix</keyword>
<organism evidence="2 3">
    <name type="scientific">Ascodesmis nigricans</name>
    <dbReference type="NCBI Taxonomy" id="341454"/>
    <lineage>
        <taxon>Eukaryota</taxon>
        <taxon>Fungi</taxon>
        <taxon>Dikarya</taxon>
        <taxon>Ascomycota</taxon>
        <taxon>Pezizomycotina</taxon>
        <taxon>Pezizomycetes</taxon>
        <taxon>Pezizales</taxon>
        <taxon>Ascodesmidaceae</taxon>
        <taxon>Ascodesmis</taxon>
    </lineage>
</organism>
<gene>
    <name evidence="2" type="ORF">EX30DRAFT_352513</name>
</gene>
<proteinExistence type="predicted"/>
<dbReference type="Proteomes" id="UP000298138">
    <property type="component" value="Unassembled WGS sequence"/>
</dbReference>
<evidence type="ECO:0000313" key="3">
    <source>
        <dbReference type="Proteomes" id="UP000298138"/>
    </source>
</evidence>
<keyword evidence="1" id="KW-0812">Transmembrane</keyword>
<protein>
    <submittedName>
        <fullName evidence="2">Uncharacterized protein</fullName>
    </submittedName>
</protein>